<evidence type="ECO:0000313" key="2">
    <source>
        <dbReference type="Proteomes" id="UP000231019"/>
    </source>
</evidence>
<evidence type="ECO:0000313" key="1">
    <source>
        <dbReference type="EMBL" id="PIW17979.1"/>
    </source>
</evidence>
<protein>
    <submittedName>
        <fullName evidence="1">Uncharacterized protein</fullName>
    </submittedName>
</protein>
<accession>A0A2M7G7F9</accession>
<reference evidence="1 2" key="1">
    <citation type="submission" date="2017-09" db="EMBL/GenBank/DDBJ databases">
        <title>Depth-based differentiation of microbial function through sediment-hosted aquifers and enrichment of novel symbionts in the deep terrestrial subsurface.</title>
        <authorList>
            <person name="Probst A.J."/>
            <person name="Ladd B."/>
            <person name="Jarett J.K."/>
            <person name="Geller-Mcgrath D.E."/>
            <person name="Sieber C.M."/>
            <person name="Emerson J.B."/>
            <person name="Anantharaman K."/>
            <person name="Thomas B.C."/>
            <person name="Malmstrom R."/>
            <person name="Stieglmeier M."/>
            <person name="Klingl A."/>
            <person name="Woyke T."/>
            <person name="Ryan C.M."/>
            <person name="Banfield J.F."/>
        </authorList>
    </citation>
    <scope>NUCLEOTIDE SEQUENCE [LARGE SCALE GENOMIC DNA]</scope>
    <source>
        <strain evidence="1">CG17_big_fil_post_rev_8_21_14_2_50_48_46</strain>
    </source>
</reference>
<name>A0A2M7G7F9_9BACT</name>
<dbReference type="EMBL" id="PFFQ01000017">
    <property type="protein sequence ID" value="PIW17979.1"/>
    <property type="molecule type" value="Genomic_DNA"/>
</dbReference>
<proteinExistence type="predicted"/>
<gene>
    <name evidence="1" type="ORF">COW36_06815</name>
</gene>
<comment type="caution">
    <text evidence="1">The sequence shown here is derived from an EMBL/GenBank/DDBJ whole genome shotgun (WGS) entry which is preliminary data.</text>
</comment>
<sequence length="129" mass="14496">MAKLDGLEIVGGLFGEQAEIGLYNEKGTDRIPARPFMKITARRVMPKLKRKSGPMVQAVKAYLNSNGDTTKLYSLGAWLAVEIQKTIESNVQPPNAESTLKRKRLRSTKTLVDYGNMLRAVTFRVREKQ</sequence>
<dbReference type="AlphaFoldDB" id="A0A2M7G7F9"/>
<organism evidence="1 2">
    <name type="scientific">bacterium (Candidatus Blackallbacteria) CG17_big_fil_post_rev_8_21_14_2_50_48_46</name>
    <dbReference type="NCBI Taxonomy" id="2014261"/>
    <lineage>
        <taxon>Bacteria</taxon>
        <taxon>Candidatus Blackallbacteria</taxon>
    </lineage>
</organism>
<dbReference type="Proteomes" id="UP000231019">
    <property type="component" value="Unassembled WGS sequence"/>
</dbReference>